<protein>
    <submittedName>
        <fullName evidence="2">Uncharacterized protein</fullName>
    </submittedName>
</protein>
<dbReference type="AlphaFoldDB" id="A0A226D4Z7"/>
<comment type="caution">
    <text evidence="2">The sequence shown here is derived from an EMBL/GenBank/DDBJ whole genome shotgun (WGS) entry which is preliminary data.</text>
</comment>
<feature type="transmembrane region" description="Helical" evidence="1">
    <location>
        <begin position="101"/>
        <end position="119"/>
    </location>
</feature>
<keyword evidence="3" id="KW-1185">Reference proteome</keyword>
<evidence type="ECO:0000313" key="3">
    <source>
        <dbReference type="Proteomes" id="UP000198287"/>
    </source>
</evidence>
<gene>
    <name evidence="2" type="ORF">Fcan01_25597</name>
</gene>
<keyword evidence="1" id="KW-1133">Transmembrane helix</keyword>
<name>A0A226D4Z7_FOLCA</name>
<evidence type="ECO:0000256" key="1">
    <source>
        <dbReference type="SAM" id="Phobius"/>
    </source>
</evidence>
<sequence>MTYSANFQVRRNKVKNGPKGHMRGNFAPRYLRNYTEFRKKCIFIFVIKNDAEYNAVISFHPTRTGGAGGKTPPPGGVAIVQNRKMGLSECAIYWMQEQFAVLRPYMLSALVIFWFILLWKLSPMAFGVVGMTCLNFVGVCALLIFRFYDNLGIGF</sequence>
<accession>A0A226D4Z7</accession>
<organism evidence="2 3">
    <name type="scientific">Folsomia candida</name>
    <name type="common">Springtail</name>
    <dbReference type="NCBI Taxonomy" id="158441"/>
    <lineage>
        <taxon>Eukaryota</taxon>
        <taxon>Metazoa</taxon>
        <taxon>Ecdysozoa</taxon>
        <taxon>Arthropoda</taxon>
        <taxon>Hexapoda</taxon>
        <taxon>Collembola</taxon>
        <taxon>Entomobryomorpha</taxon>
        <taxon>Isotomoidea</taxon>
        <taxon>Isotomidae</taxon>
        <taxon>Proisotominae</taxon>
        <taxon>Folsomia</taxon>
    </lineage>
</organism>
<keyword evidence="1" id="KW-0472">Membrane</keyword>
<feature type="transmembrane region" description="Helical" evidence="1">
    <location>
        <begin position="125"/>
        <end position="148"/>
    </location>
</feature>
<reference evidence="2 3" key="1">
    <citation type="submission" date="2015-12" db="EMBL/GenBank/DDBJ databases">
        <title>The genome of Folsomia candida.</title>
        <authorList>
            <person name="Faddeeva A."/>
            <person name="Derks M.F."/>
            <person name="Anvar Y."/>
            <person name="Smit S."/>
            <person name="Van Straalen N."/>
            <person name="Roelofs D."/>
        </authorList>
    </citation>
    <scope>NUCLEOTIDE SEQUENCE [LARGE SCALE GENOMIC DNA]</scope>
    <source>
        <strain evidence="2 3">VU population</strain>
        <tissue evidence="2">Whole body</tissue>
    </source>
</reference>
<dbReference type="EMBL" id="LNIX01000037">
    <property type="protein sequence ID" value="OXA39731.1"/>
    <property type="molecule type" value="Genomic_DNA"/>
</dbReference>
<proteinExistence type="predicted"/>
<evidence type="ECO:0000313" key="2">
    <source>
        <dbReference type="EMBL" id="OXA39731.1"/>
    </source>
</evidence>
<keyword evidence="1" id="KW-0812">Transmembrane</keyword>
<dbReference type="Proteomes" id="UP000198287">
    <property type="component" value="Unassembled WGS sequence"/>
</dbReference>